<keyword evidence="5" id="KW-0812">Transmembrane</keyword>
<dbReference type="AlphaFoldDB" id="A0A9D4DA51"/>
<evidence type="ECO:0000256" key="2">
    <source>
        <dbReference type="ARBA" id="ARBA00012332"/>
    </source>
</evidence>
<feature type="binding site" evidence="4">
    <location>
        <position position="342"/>
    </location>
    <ligand>
        <name>Zn(2+)</name>
        <dbReference type="ChEBI" id="CHEBI:29105"/>
        <note>catalytic</note>
    </ligand>
</feature>
<feature type="binding site" evidence="4">
    <location>
        <position position="336"/>
    </location>
    <ligand>
        <name>Zn(2+)</name>
        <dbReference type="ChEBI" id="CHEBI:29105"/>
        <note>catalytic</note>
    </ligand>
</feature>
<dbReference type="GO" id="GO:0007219">
    <property type="term" value="P:Notch signaling pathway"/>
    <property type="evidence" value="ECO:0007669"/>
    <property type="project" value="TreeGrafter"/>
</dbReference>
<dbReference type="Gene3D" id="4.10.70.10">
    <property type="entry name" value="Disintegrin domain"/>
    <property type="match status" value="1"/>
</dbReference>
<proteinExistence type="predicted"/>
<dbReference type="PANTHER" id="PTHR45702:SF3">
    <property type="entry name" value="KUZBANIAN-LIKE, ISOFORM A"/>
    <property type="match status" value="1"/>
</dbReference>
<evidence type="ECO:0000313" key="8">
    <source>
        <dbReference type="EMBL" id="KAH3740929.1"/>
    </source>
</evidence>
<feature type="domain" description="Disintegrin" evidence="6">
    <location>
        <begin position="404"/>
        <end position="511"/>
    </location>
</feature>
<dbReference type="Pfam" id="PF13574">
    <property type="entry name" value="Reprolysin_2"/>
    <property type="match status" value="1"/>
</dbReference>
<dbReference type="SMART" id="SM00050">
    <property type="entry name" value="DISIN"/>
    <property type="match status" value="1"/>
</dbReference>
<keyword evidence="3" id="KW-0165">Cleavage on pair of basic residues</keyword>
<feature type="binding site" evidence="4">
    <location>
        <position position="332"/>
    </location>
    <ligand>
        <name>Zn(2+)</name>
        <dbReference type="ChEBI" id="CHEBI:29105"/>
        <note>catalytic</note>
    </ligand>
</feature>
<evidence type="ECO:0000256" key="5">
    <source>
        <dbReference type="SAM" id="Phobius"/>
    </source>
</evidence>
<dbReference type="GO" id="GO:0005886">
    <property type="term" value="C:plasma membrane"/>
    <property type="evidence" value="ECO:0007669"/>
    <property type="project" value="TreeGrafter"/>
</dbReference>
<keyword evidence="5" id="KW-0472">Membrane</keyword>
<dbReference type="EC" id="3.4.24.81" evidence="2"/>
<dbReference type="InterPro" id="IPR001762">
    <property type="entry name" value="Disintegrin_dom"/>
</dbReference>
<dbReference type="InterPro" id="IPR001590">
    <property type="entry name" value="Peptidase_M12B"/>
</dbReference>
<reference evidence="8" key="2">
    <citation type="submission" date="2020-11" db="EMBL/GenBank/DDBJ databases">
        <authorList>
            <person name="McCartney M.A."/>
            <person name="Auch B."/>
            <person name="Kono T."/>
            <person name="Mallez S."/>
            <person name="Becker A."/>
            <person name="Gohl D.M."/>
            <person name="Silverstein K.A.T."/>
            <person name="Koren S."/>
            <person name="Bechman K.B."/>
            <person name="Herman A."/>
            <person name="Abrahante J.E."/>
            <person name="Garbe J."/>
        </authorList>
    </citation>
    <scope>NUCLEOTIDE SEQUENCE</scope>
    <source>
        <strain evidence="8">Duluth1</strain>
        <tissue evidence="8">Whole animal</tissue>
    </source>
</reference>
<dbReference type="PROSITE" id="PS50215">
    <property type="entry name" value="ADAM_MEPRO"/>
    <property type="match status" value="1"/>
</dbReference>
<dbReference type="InterPro" id="IPR024079">
    <property type="entry name" value="MetalloPept_cat_dom_sf"/>
</dbReference>
<dbReference type="Proteomes" id="UP000828390">
    <property type="component" value="Unassembled WGS sequence"/>
</dbReference>
<evidence type="ECO:0000259" key="6">
    <source>
        <dbReference type="PROSITE" id="PS50214"/>
    </source>
</evidence>
<keyword evidence="4" id="KW-0479">Metal-binding</keyword>
<keyword evidence="5" id="KW-1133">Transmembrane helix</keyword>
<dbReference type="PANTHER" id="PTHR45702">
    <property type="entry name" value="ADAM10/ADAM17 METALLOPEPTIDASE FAMILY MEMBER"/>
    <property type="match status" value="1"/>
</dbReference>
<gene>
    <name evidence="8" type="ORF">DPMN_047646</name>
</gene>
<dbReference type="InterPro" id="IPR051489">
    <property type="entry name" value="ADAM_Metalloproteinase"/>
</dbReference>
<dbReference type="GO" id="GO:0004222">
    <property type="term" value="F:metalloendopeptidase activity"/>
    <property type="evidence" value="ECO:0007669"/>
    <property type="project" value="InterPro"/>
</dbReference>
<comment type="catalytic activity">
    <reaction evidence="1">
        <text>Endopeptidase of broad specificity.</text>
        <dbReference type="EC" id="3.4.24.81"/>
    </reaction>
</comment>
<evidence type="ECO:0000313" key="9">
    <source>
        <dbReference type="Proteomes" id="UP000828390"/>
    </source>
</evidence>
<dbReference type="EMBL" id="JAIWYP010000011">
    <property type="protein sequence ID" value="KAH3740929.1"/>
    <property type="molecule type" value="Genomic_DNA"/>
</dbReference>
<dbReference type="GO" id="GO:0046872">
    <property type="term" value="F:metal ion binding"/>
    <property type="evidence" value="ECO:0007669"/>
    <property type="project" value="UniProtKB-KW"/>
</dbReference>
<keyword evidence="4" id="KW-0862">Zinc</keyword>
<sequence>MVCLFVQEYFNSRKSVRTFTPIMKPMSDIFHSDLIVETGNSSLPFSSYTSYSGHIKECGGKVHGIITKEGNFEGRIITNDDIYHLERTSHYKHISDPTPYHTVVYRQSDVIFNITNAKCSHARKMKTSSIVGKTKFSDSDSKQTHADFGSEKWMTRNYRRYKRGADPLKTTCELYMQADHLLYERYGSDMDTVIEKLTLHVQVVNAIFQTIDFDGSGSPNNVGFIIKKIKVWTDSKAEGYKYSGNYDVDYFLDLHSKDNYDSFCLSYLFTFRDFSDGVLGLAWIGDLQGSGGVCEKYKTYQGIGMSLNTGIVTTLNYGSDIPPAVSYVTFAHEIGHNFGSDHDPDSSPICAPGDPTGNYIMYSHATPGTKPNNNKMSSCSIESIGPILEAKAWSAVGCFVQNTGQICGNRVVEGDEECDCGWGEECVESCCNPQVENPGLPGLETPCTRKSSAVCSPSEGACCKNDCTYSGTDHSCRNESGFSPDTRYVLISLTDITGTSSICPSSAHKANTTSCGGEDSSLVCFNGECSGSICLAHGREPCYCPGSDWKDVQLCQVCCMDDGVCKSSYVLDDIPDAAALPGTPCNDLKGYCDIFRICREVDPSGPLSMLSRFLTGDGFSKVLDYLSKHWYIGLAGGLVLIIVIVLMFKFCSKSHKMLDDDDDRPPKRRILAFAHNTPRQISALGNRNRVTPTDVNMVDTYM</sequence>
<feature type="active site" evidence="4">
    <location>
        <position position="333"/>
    </location>
</feature>
<dbReference type="Gene3D" id="3.40.390.10">
    <property type="entry name" value="Collagenase (Catalytic Domain)"/>
    <property type="match status" value="1"/>
</dbReference>
<name>A0A9D4DA51_DREPO</name>
<reference evidence="8" key="1">
    <citation type="journal article" date="2019" name="bioRxiv">
        <title>The Genome of the Zebra Mussel, Dreissena polymorpha: A Resource for Invasive Species Research.</title>
        <authorList>
            <person name="McCartney M.A."/>
            <person name="Auch B."/>
            <person name="Kono T."/>
            <person name="Mallez S."/>
            <person name="Zhang Y."/>
            <person name="Obille A."/>
            <person name="Becker A."/>
            <person name="Abrahante J.E."/>
            <person name="Garbe J."/>
            <person name="Badalamenti J.P."/>
            <person name="Herman A."/>
            <person name="Mangelson H."/>
            <person name="Liachko I."/>
            <person name="Sullivan S."/>
            <person name="Sone E.D."/>
            <person name="Koren S."/>
            <person name="Silverstein K.A.T."/>
            <person name="Beckman K.B."/>
            <person name="Gohl D.M."/>
        </authorList>
    </citation>
    <scope>NUCLEOTIDE SEQUENCE</scope>
    <source>
        <strain evidence="8">Duluth1</strain>
        <tissue evidence="8">Whole animal</tissue>
    </source>
</reference>
<protein>
    <recommendedName>
        <fullName evidence="2">ADAM10 endopeptidase</fullName>
        <ecNumber evidence="2">3.4.24.81</ecNumber>
    </recommendedName>
</protein>
<evidence type="ECO:0000256" key="3">
    <source>
        <dbReference type="ARBA" id="ARBA00022685"/>
    </source>
</evidence>
<dbReference type="InterPro" id="IPR036436">
    <property type="entry name" value="Disintegrin_dom_sf"/>
</dbReference>
<comment type="caution">
    <text evidence="4">Lacks conserved residue(s) required for the propagation of feature annotation.</text>
</comment>
<evidence type="ECO:0000256" key="4">
    <source>
        <dbReference type="PROSITE-ProRule" id="PRU00276"/>
    </source>
</evidence>
<dbReference type="SUPFAM" id="SSF55486">
    <property type="entry name" value="Metalloproteases ('zincins'), catalytic domain"/>
    <property type="match status" value="1"/>
</dbReference>
<feature type="domain" description="Peptidase M12B" evidence="7">
    <location>
        <begin position="170"/>
        <end position="389"/>
    </location>
</feature>
<evidence type="ECO:0000259" key="7">
    <source>
        <dbReference type="PROSITE" id="PS50215"/>
    </source>
</evidence>
<dbReference type="PROSITE" id="PS50214">
    <property type="entry name" value="DISINTEGRIN_2"/>
    <property type="match status" value="1"/>
</dbReference>
<dbReference type="InterPro" id="IPR049038">
    <property type="entry name" value="ADAM10_Cys-rich"/>
</dbReference>
<accession>A0A9D4DA51</accession>
<dbReference type="Pfam" id="PF21299">
    <property type="entry name" value="ADAM10_Cys-rich"/>
    <property type="match status" value="1"/>
</dbReference>
<evidence type="ECO:0000256" key="1">
    <source>
        <dbReference type="ARBA" id="ARBA00001809"/>
    </source>
</evidence>
<comment type="caution">
    <text evidence="8">The sequence shown here is derived from an EMBL/GenBank/DDBJ whole genome shotgun (WGS) entry which is preliminary data.</text>
</comment>
<dbReference type="GO" id="GO:0006509">
    <property type="term" value="P:membrane protein ectodomain proteolysis"/>
    <property type="evidence" value="ECO:0007669"/>
    <property type="project" value="TreeGrafter"/>
</dbReference>
<feature type="transmembrane region" description="Helical" evidence="5">
    <location>
        <begin position="630"/>
        <end position="648"/>
    </location>
</feature>
<organism evidence="8 9">
    <name type="scientific">Dreissena polymorpha</name>
    <name type="common">Zebra mussel</name>
    <name type="synonym">Mytilus polymorpha</name>
    <dbReference type="NCBI Taxonomy" id="45954"/>
    <lineage>
        <taxon>Eukaryota</taxon>
        <taxon>Metazoa</taxon>
        <taxon>Spiralia</taxon>
        <taxon>Lophotrochozoa</taxon>
        <taxon>Mollusca</taxon>
        <taxon>Bivalvia</taxon>
        <taxon>Autobranchia</taxon>
        <taxon>Heteroconchia</taxon>
        <taxon>Euheterodonta</taxon>
        <taxon>Imparidentia</taxon>
        <taxon>Neoheterodontei</taxon>
        <taxon>Myida</taxon>
        <taxon>Dreissenoidea</taxon>
        <taxon>Dreissenidae</taxon>
        <taxon>Dreissena</taxon>
    </lineage>
</organism>
<keyword evidence="9" id="KW-1185">Reference proteome</keyword>